<proteinExistence type="predicted"/>
<dbReference type="AlphaFoldDB" id="A0A450UZV6"/>
<name>A0A450UZV6_9GAMM</name>
<feature type="region of interest" description="Disordered" evidence="1">
    <location>
        <begin position="1"/>
        <end position="28"/>
    </location>
</feature>
<reference evidence="2" key="1">
    <citation type="submission" date="2019-02" db="EMBL/GenBank/DDBJ databases">
        <authorList>
            <person name="Gruber-Vodicka R. H."/>
            <person name="Seah K. B. B."/>
        </authorList>
    </citation>
    <scope>NUCLEOTIDE SEQUENCE</scope>
    <source>
        <strain evidence="2">BECK_M7</strain>
    </source>
</reference>
<protein>
    <submittedName>
        <fullName evidence="2">Uncharacterized protein</fullName>
    </submittedName>
</protein>
<organism evidence="2">
    <name type="scientific">Candidatus Kentrum sp. LFY</name>
    <dbReference type="NCBI Taxonomy" id="2126342"/>
    <lineage>
        <taxon>Bacteria</taxon>
        <taxon>Pseudomonadati</taxon>
        <taxon>Pseudomonadota</taxon>
        <taxon>Gammaproteobacteria</taxon>
        <taxon>Candidatus Kentrum</taxon>
    </lineage>
</organism>
<dbReference type="EMBL" id="CAADFF010000113">
    <property type="protein sequence ID" value="VFJ98098.1"/>
    <property type="molecule type" value="Genomic_DNA"/>
</dbReference>
<sequence>MTEGNIVPTPLPQADKRQGQKPPGSYYRHRSSIGTIRSLLPLLNPSFHLLLLNSIAMYKTVLPV</sequence>
<evidence type="ECO:0000256" key="1">
    <source>
        <dbReference type="SAM" id="MobiDB-lite"/>
    </source>
</evidence>
<evidence type="ECO:0000313" key="2">
    <source>
        <dbReference type="EMBL" id="VFJ98098.1"/>
    </source>
</evidence>
<gene>
    <name evidence="2" type="ORF">BECKLFY1418B_GA0070995_111316</name>
</gene>
<accession>A0A450UZV6</accession>